<accession>A0ABP4WS06</accession>
<dbReference type="Proteomes" id="UP001501204">
    <property type="component" value="Unassembled WGS sequence"/>
</dbReference>
<gene>
    <name evidence="4" type="ORF">GCM10009767_20540</name>
</gene>
<sequence>MDREQGVFVGLGDRIGAAVDKAAGAAKDRIGAATNRPALQAEGQAQNAVGHARQTGHDVEEAARDIVDDE</sequence>
<name>A0ABP4WS06_9MICC</name>
<feature type="compositionally biased region" description="Basic and acidic residues" evidence="2">
    <location>
        <begin position="55"/>
        <end position="70"/>
    </location>
</feature>
<evidence type="ECO:0000313" key="5">
    <source>
        <dbReference type="Proteomes" id="UP001501204"/>
    </source>
</evidence>
<feature type="region of interest" description="Disordered" evidence="2">
    <location>
        <begin position="43"/>
        <end position="70"/>
    </location>
</feature>
<feature type="domain" description="CsbD-like" evidence="3">
    <location>
        <begin position="13"/>
        <end position="65"/>
    </location>
</feature>
<protein>
    <recommendedName>
        <fullName evidence="3">CsbD-like domain-containing protein</fullName>
    </recommendedName>
</protein>
<comment type="caution">
    <text evidence="4">The sequence shown here is derived from an EMBL/GenBank/DDBJ whole genome shotgun (WGS) entry which is preliminary data.</text>
</comment>
<evidence type="ECO:0000259" key="3">
    <source>
        <dbReference type="Pfam" id="PF05532"/>
    </source>
</evidence>
<keyword evidence="5" id="KW-1185">Reference proteome</keyword>
<organism evidence="4 5">
    <name type="scientific">Kocuria aegyptia</name>
    <dbReference type="NCBI Taxonomy" id="330943"/>
    <lineage>
        <taxon>Bacteria</taxon>
        <taxon>Bacillati</taxon>
        <taxon>Actinomycetota</taxon>
        <taxon>Actinomycetes</taxon>
        <taxon>Micrococcales</taxon>
        <taxon>Micrococcaceae</taxon>
        <taxon>Kocuria</taxon>
    </lineage>
</organism>
<dbReference type="InterPro" id="IPR036629">
    <property type="entry name" value="YjbJ_sf"/>
</dbReference>
<dbReference type="Pfam" id="PF05532">
    <property type="entry name" value="CsbD"/>
    <property type="match status" value="1"/>
</dbReference>
<dbReference type="InterPro" id="IPR008462">
    <property type="entry name" value="CsbD"/>
</dbReference>
<evidence type="ECO:0000256" key="2">
    <source>
        <dbReference type="SAM" id="MobiDB-lite"/>
    </source>
</evidence>
<evidence type="ECO:0000313" key="4">
    <source>
        <dbReference type="EMBL" id="GAA1761393.1"/>
    </source>
</evidence>
<dbReference type="EMBL" id="BAAAOA010000020">
    <property type="protein sequence ID" value="GAA1761393.1"/>
    <property type="molecule type" value="Genomic_DNA"/>
</dbReference>
<dbReference type="Gene3D" id="1.10.1470.10">
    <property type="entry name" value="YjbJ"/>
    <property type="match status" value="1"/>
</dbReference>
<proteinExistence type="inferred from homology"/>
<reference evidence="5" key="1">
    <citation type="journal article" date="2019" name="Int. J. Syst. Evol. Microbiol.">
        <title>The Global Catalogue of Microorganisms (GCM) 10K type strain sequencing project: providing services to taxonomists for standard genome sequencing and annotation.</title>
        <authorList>
            <consortium name="The Broad Institute Genomics Platform"/>
            <consortium name="The Broad Institute Genome Sequencing Center for Infectious Disease"/>
            <person name="Wu L."/>
            <person name="Ma J."/>
        </authorList>
    </citation>
    <scope>NUCLEOTIDE SEQUENCE [LARGE SCALE GENOMIC DNA]</scope>
    <source>
        <strain evidence="5">JCM 14735</strain>
    </source>
</reference>
<dbReference type="RefSeq" id="WP_344122194.1">
    <property type="nucleotide sequence ID" value="NZ_BAAAOA010000020.1"/>
</dbReference>
<evidence type="ECO:0000256" key="1">
    <source>
        <dbReference type="ARBA" id="ARBA00009129"/>
    </source>
</evidence>
<comment type="similarity">
    <text evidence="1">Belongs to the UPF0337 (CsbD) family.</text>
</comment>
<dbReference type="SUPFAM" id="SSF69047">
    <property type="entry name" value="Hypothetical protein YjbJ"/>
    <property type="match status" value="1"/>
</dbReference>